<keyword evidence="2" id="KW-1185">Reference proteome</keyword>
<reference evidence="1 2" key="1">
    <citation type="journal article" date="2022" name="Genome Biol. Evol.">
        <title>The Spruce Budworm Genome: Reconstructing the Evolutionary History of Antifreeze Proteins.</title>
        <authorList>
            <person name="Beliveau C."/>
            <person name="Gagne P."/>
            <person name="Picq S."/>
            <person name="Vernygora O."/>
            <person name="Keeling C.I."/>
            <person name="Pinkney K."/>
            <person name="Doucet D."/>
            <person name="Wen F."/>
            <person name="Johnston J.S."/>
            <person name="Maaroufi H."/>
            <person name="Boyle B."/>
            <person name="Laroche J."/>
            <person name="Dewar K."/>
            <person name="Juretic N."/>
            <person name="Blackburn G."/>
            <person name="Nisole A."/>
            <person name="Brunet B."/>
            <person name="Brandao M."/>
            <person name="Lumley L."/>
            <person name="Duan J."/>
            <person name="Quan G."/>
            <person name="Lucarotti C.J."/>
            <person name="Roe A.D."/>
            <person name="Sperling F.A.H."/>
            <person name="Levesque R.C."/>
            <person name="Cusson M."/>
        </authorList>
    </citation>
    <scope>NUCLEOTIDE SEQUENCE [LARGE SCALE GENOMIC DNA]</scope>
    <source>
        <strain evidence="1">Glfc:IPQL:Cfum</strain>
    </source>
</reference>
<protein>
    <submittedName>
        <fullName evidence="1">Uncharacterized protein</fullName>
    </submittedName>
</protein>
<organism evidence="1 2">
    <name type="scientific">Choristoneura fumiferana</name>
    <name type="common">Spruce budworm moth</name>
    <name type="synonym">Archips fumiferana</name>
    <dbReference type="NCBI Taxonomy" id="7141"/>
    <lineage>
        <taxon>Eukaryota</taxon>
        <taxon>Metazoa</taxon>
        <taxon>Ecdysozoa</taxon>
        <taxon>Arthropoda</taxon>
        <taxon>Hexapoda</taxon>
        <taxon>Insecta</taxon>
        <taxon>Pterygota</taxon>
        <taxon>Neoptera</taxon>
        <taxon>Endopterygota</taxon>
        <taxon>Lepidoptera</taxon>
        <taxon>Glossata</taxon>
        <taxon>Ditrysia</taxon>
        <taxon>Tortricoidea</taxon>
        <taxon>Tortricidae</taxon>
        <taxon>Tortricinae</taxon>
        <taxon>Choristoneura</taxon>
    </lineage>
</organism>
<gene>
    <name evidence="1" type="ORF">MSG28_000977</name>
</gene>
<dbReference type="EMBL" id="CM046131">
    <property type="protein sequence ID" value="KAI8430822.1"/>
    <property type="molecule type" value="Genomic_DNA"/>
</dbReference>
<evidence type="ECO:0000313" key="1">
    <source>
        <dbReference type="EMBL" id="KAI8430822.1"/>
    </source>
</evidence>
<comment type="caution">
    <text evidence="1">The sequence shown here is derived from an EMBL/GenBank/DDBJ whole genome shotgun (WGS) entry which is preliminary data.</text>
</comment>
<sequence length="177" mass="19808">MNILITLTALAMANHLVMAETKEPPKDVHPKSGVKVPPKKAPVIATNHESTSTAGPVKDPPTKNVPKPNNLWIYNPSSQYAEQGANDVGPVIMRPHISRTRIAKAHLPGIDPYFNKGYFEPFEKRPKPVTLVTFRKNGLIPHQNIEERPRNLNLEVAEMQSPYNNIGSFWQDDIGKF</sequence>
<name>A0ACC0K2Z0_CHOFU</name>
<proteinExistence type="predicted"/>
<dbReference type="Proteomes" id="UP001064048">
    <property type="component" value="Chromosome Z"/>
</dbReference>
<accession>A0ACC0K2Z0</accession>
<evidence type="ECO:0000313" key="2">
    <source>
        <dbReference type="Proteomes" id="UP001064048"/>
    </source>
</evidence>